<dbReference type="AlphaFoldDB" id="A0AAD3S3F1"/>
<organism evidence="2 3">
    <name type="scientific">Nepenthes gracilis</name>
    <name type="common">Slender pitcher plant</name>
    <dbReference type="NCBI Taxonomy" id="150966"/>
    <lineage>
        <taxon>Eukaryota</taxon>
        <taxon>Viridiplantae</taxon>
        <taxon>Streptophyta</taxon>
        <taxon>Embryophyta</taxon>
        <taxon>Tracheophyta</taxon>
        <taxon>Spermatophyta</taxon>
        <taxon>Magnoliopsida</taxon>
        <taxon>eudicotyledons</taxon>
        <taxon>Gunneridae</taxon>
        <taxon>Pentapetalae</taxon>
        <taxon>Caryophyllales</taxon>
        <taxon>Nepenthaceae</taxon>
        <taxon>Nepenthes</taxon>
    </lineage>
</organism>
<dbReference type="EMBL" id="BSYO01000004">
    <property type="protein sequence ID" value="GMH03459.1"/>
    <property type="molecule type" value="Genomic_DNA"/>
</dbReference>
<evidence type="ECO:0000313" key="3">
    <source>
        <dbReference type="Proteomes" id="UP001279734"/>
    </source>
</evidence>
<proteinExistence type="predicted"/>
<name>A0AAD3S3F1_NEPGR</name>
<feature type="transmembrane region" description="Helical" evidence="1">
    <location>
        <begin position="6"/>
        <end position="28"/>
    </location>
</feature>
<keyword evidence="1" id="KW-0812">Transmembrane</keyword>
<evidence type="ECO:0000256" key="1">
    <source>
        <dbReference type="SAM" id="Phobius"/>
    </source>
</evidence>
<evidence type="ECO:0000313" key="2">
    <source>
        <dbReference type="EMBL" id="GMH03459.1"/>
    </source>
</evidence>
<accession>A0AAD3S3F1</accession>
<comment type="caution">
    <text evidence="2">The sequence shown here is derived from an EMBL/GenBank/DDBJ whole genome shotgun (WGS) entry which is preliminary data.</text>
</comment>
<keyword evidence="1" id="KW-1133">Transmembrane helix</keyword>
<protein>
    <submittedName>
        <fullName evidence="2">Uncharacterized protein</fullName>
    </submittedName>
</protein>
<keyword evidence="3" id="KW-1185">Reference proteome</keyword>
<gene>
    <name evidence="2" type="ORF">Nepgr_005298</name>
</gene>
<dbReference type="PROSITE" id="PS51257">
    <property type="entry name" value="PROKAR_LIPOPROTEIN"/>
    <property type="match status" value="1"/>
</dbReference>
<feature type="transmembrane region" description="Helical" evidence="1">
    <location>
        <begin position="79"/>
        <end position="110"/>
    </location>
</feature>
<keyword evidence="1" id="KW-0472">Membrane</keyword>
<sequence length="118" mass="12845">MERGSFRVYAVGHSFSIISFVSSCMMNLGPIVGWGNAVPAVVFASATALDLVDVLPTYVADPVVLLVYHKHLMSRFGTLGMATAFICCSWWTLLSLLQLTRSLLVAALAVNSRKMLLH</sequence>
<reference evidence="2" key="1">
    <citation type="submission" date="2023-05" db="EMBL/GenBank/DDBJ databases">
        <title>Nepenthes gracilis genome sequencing.</title>
        <authorList>
            <person name="Fukushima K."/>
        </authorList>
    </citation>
    <scope>NUCLEOTIDE SEQUENCE</scope>
    <source>
        <strain evidence="2">SING2019-196</strain>
    </source>
</reference>
<dbReference type="Proteomes" id="UP001279734">
    <property type="component" value="Unassembled WGS sequence"/>
</dbReference>